<evidence type="ECO:0000313" key="2">
    <source>
        <dbReference type="EMBL" id="KAK2879015.1"/>
    </source>
</evidence>
<sequence>MPHRLRAPMLGMEQEVIAEWETKESQWGQQLNLESFTADLNRPQRWRKKRKRRQRASEETAEAGKFSEKR</sequence>
<dbReference type="Proteomes" id="UP001187343">
    <property type="component" value="Unassembled WGS sequence"/>
</dbReference>
<dbReference type="EMBL" id="JAUYZG010000019">
    <property type="protein sequence ID" value="KAK2879015.1"/>
    <property type="molecule type" value="Genomic_DNA"/>
</dbReference>
<comment type="caution">
    <text evidence="2">The sequence shown here is derived from an EMBL/GenBank/DDBJ whole genome shotgun (WGS) entry which is preliminary data.</text>
</comment>
<evidence type="ECO:0000313" key="3">
    <source>
        <dbReference type="Proteomes" id="UP001187343"/>
    </source>
</evidence>
<proteinExistence type="predicted"/>
<accession>A0AA88P7T6</accession>
<reference evidence="2" key="1">
    <citation type="submission" date="2023-08" db="EMBL/GenBank/DDBJ databases">
        <title>Chromosome-level Genome Assembly of mud carp (Cirrhinus molitorella).</title>
        <authorList>
            <person name="Liu H."/>
        </authorList>
    </citation>
    <scope>NUCLEOTIDE SEQUENCE</scope>
    <source>
        <strain evidence="2">Prfri</strain>
        <tissue evidence="2">Muscle</tissue>
    </source>
</reference>
<feature type="region of interest" description="Disordered" evidence="1">
    <location>
        <begin position="39"/>
        <end position="70"/>
    </location>
</feature>
<dbReference type="AlphaFoldDB" id="A0AA88P7T6"/>
<name>A0AA88P7T6_9TELE</name>
<keyword evidence="3" id="KW-1185">Reference proteome</keyword>
<gene>
    <name evidence="2" type="ORF">Q8A67_019806</name>
</gene>
<feature type="compositionally biased region" description="Basic residues" evidence="1">
    <location>
        <begin position="44"/>
        <end position="54"/>
    </location>
</feature>
<organism evidence="2 3">
    <name type="scientific">Cirrhinus molitorella</name>
    <name type="common">mud carp</name>
    <dbReference type="NCBI Taxonomy" id="172907"/>
    <lineage>
        <taxon>Eukaryota</taxon>
        <taxon>Metazoa</taxon>
        <taxon>Chordata</taxon>
        <taxon>Craniata</taxon>
        <taxon>Vertebrata</taxon>
        <taxon>Euteleostomi</taxon>
        <taxon>Actinopterygii</taxon>
        <taxon>Neopterygii</taxon>
        <taxon>Teleostei</taxon>
        <taxon>Ostariophysi</taxon>
        <taxon>Cypriniformes</taxon>
        <taxon>Cyprinidae</taxon>
        <taxon>Labeoninae</taxon>
        <taxon>Labeonini</taxon>
        <taxon>Cirrhinus</taxon>
    </lineage>
</organism>
<protein>
    <submittedName>
        <fullName evidence="2">Uncharacterized protein</fullName>
    </submittedName>
</protein>
<evidence type="ECO:0000256" key="1">
    <source>
        <dbReference type="SAM" id="MobiDB-lite"/>
    </source>
</evidence>